<evidence type="ECO:0000313" key="2">
    <source>
        <dbReference type="EMBL" id="KAG6514242.1"/>
    </source>
</evidence>
<comment type="caution">
    <text evidence="2">The sequence shown here is derived from an EMBL/GenBank/DDBJ whole genome shotgun (WGS) entry which is preliminary data.</text>
</comment>
<dbReference type="AlphaFoldDB" id="A0A8J5GWK3"/>
<evidence type="ECO:0000256" key="1">
    <source>
        <dbReference type="SAM" id="MobiDB-lite"/>
    </source>
</evidence>
<name>A0A8J5GWK3_ZINOF</name>
<protein>
    <submittedName>
        <fullName evidence="2">Uncharacterized protein</fullName>
    </submittedName>
</protein>
<evidence type="ECO:0000313" key="3">
    <source>
        <dbReference type="Proteomes" id="UP000734854"/>
    </source>
</evidence>
<proteinExistence type="predicted"/>
<sequence length="167" mass="18619">MVRRLDPRVSYLDVEKSFYKNKGKMSDYAVSIPSNVIVEEPRPPKKLDTYQKNPQSVKDSNVNVSRPTMSRRLKAMKSSEGSIQDIMSDPLMEALEFIIGDGTSLGGKLEATQADVGWAEVELLIEVLQTIEGASSLSKGHFFKSRGLTSVVCIEVAATFYHDFIRE</sequence>
<dbReference type="PANTHER" id="PTHR47600">
    <property type="entry name" value="NUCLEIC ACID-BINDING, OB-FOLD-LIKE PROTEIN"/>
    <property type="match status" value="1"/>
</dbReference>
<accession>A0A8J5GWK3</accession>
<feature type="region of interest" description="Disordered" evidence="1">
    <location>
        <begin position="41"/>
        <end position="62"/>
    </location>
</feature>
<gene>
    <name evidence="2" type="ORF">ZIOFF_024589</name>
</gene>
<organism evidence="2 3">
    <name type="scientific">Zingiber officinale</name>
    <name type="common">Ginger</name>
    <name type="synonym">Amomum zingiber</name>
    <dbReference type="NCBI Taxonomy" id="94328"/>
    <lineage>
        <taxon>Eukaryota</taxon>
        <taxon>Viridiplantae</taxon>
        <taxon>Streptophyta</taxon>
        <taxon>Embryophyta</taxon>
        <taxon>Tracheophyta</taxon>
        <taxon>Spermatophyta</taxon>
        <taxon>Magnoliopsida</taxon>
        <taxon>Liliopsida</taxon>
        <taxon>Zingiberales</taxon>
        <taxon>Zingiberaceae</taxon>
        <taxon>Zingiber</taxon>
    </lineage>
</organism>
<keyword evidence="3" id="KW-1185">Reference proteome</keyword>
<reference evidence="2 3" key="1">
    <citation type="submission" date="2020-08" db="EMBL/GenBank/DDBJ databases">
        <title>Plant Genome Project.</title>
        <authorList>
            <person name="Zhang R.-G."/>
        </authorList>
    </citation>
    <scope>NUCLEOTIDE SEQUENCE [LARGE SCALE GENOMIC DNA]</scope>
    <source>
        <tissue evidence="2">Rhizome</tissue>
    </source>
</reference>
<dbReference type="PANTHER" id="PTHR47600:SF1">
    <property type="entry name" value="NUCLEIC ACID-BINDING, OB-FOLD-LIKE PROTEIN"/>
    <property type="match status" value="1"/>
</dbReference>
<dbReference type="EMBL" id="JACMSC010000007">
    <property type="protein sequence ID" value="KAG6514242.1"/>
    <property type="molecule type" value="Genomic_DNA"/>
</dbReference>
<dbReference type="Proteomes" id="UP000734854">
    <property type="component" value="Unassembled WGS sequence"/>
</dbReference>
<feature type="compositionally biased region" description="Polar residues" evidence="1">
    <location>
        <begin position="50"/>
        <end position="62"/>
    </location>
</feature>